<dbReference type="InterPro" id="IPR036953">
    <property type="entry name" value="GreA/GreB_C_sf"/>
</dbReference>
<feature type="domain" description="Transcription elongation factor GreA/GreB C-terminal" evidence="1">
    <location>
        <begin position="62"/>
        <end position="136"/>
    </location>
</feature>
<evidence type="ECO:0000313" key="3">
    <source>
        <dbReference type="EMBL" id="MDT9601047.1"/>
    </source>
</evidence>
<evidence type="ECO:0000259" key="1">
    <source>
        <dbReference type="Pfam" id="PF01272"/>
    </source>
</evidence>
<protein>
    <submittedName>
        <fullName evidence="3">Nucleoside diphosphate kinase regulator</fullName>
    </submittedName>
</protein>
<evidence type="ECO:0000313" key="4">
    <source>
        <dbReference type="Proteomes" id="UP001259572"/>
    </source>
</evidence>
<dbReference type="RefSeq" id="WP_315728737.1">
    <property type="nucleotide sequence ID" value="NZ_JAVUPU010000017.1"/>
</dbReference>
<keyword evidence="3" id="KW-0418">Kinase</keyword>
<keyword evidence="3" id="KW-0808">Transferase</keyword>
<dbReference type="GO" id="GO:0016301">
    <property type="term" value="F:kinase activity"/>
    <property type="evidence" value="ECO:0007669"/>
    <property type="project" value="UniProtKB-KW"/>
</dbReference>
<dbReference type="EMBL" id="JAVUPU010000017">
    <property type="protein sequence ID" value="MDT9601047.1"/>
    <property type="molecule type" value="Genomic_DNA"/>
</dbReference>
<gene>
    <name evidence="3" type="primary">rnk</name>
    <name evidence="3" type="ORF">RQX22_19000</name>
</gene>
<dbReference type="InterPro" id="IPR023459">
    <property type="entry name" value="Tscrpt_elong_fac_GreA/B_fam"/>
</dbReference>
<organism evidence="3 4">
    <name type="scientific">Sphingosinicella rhizophila</name>
    <dbReference type="NCBI Taxonomy" id="3050082"/>
    <lineage>
        <taxon>Bacteria</taxon>
        <taxon>Pseudomonadati</taxon>
        <taxon>Pseudomonadota</taxon>
        <taxon>Alphaproteobacteria</taxon>
        <taxon>Sphingomonadales</taxon>
        <taxon>Sphingosinicellaceae</taxon>
        <taxon>Sphingosinicella</taxon>
    </lineage>
</organism>
<accession>A0ABU3QCI7</accession>
<proteinExistence type="predicted"/>
<evidence type="ECO:0000259" key="2">
    <source>
        <dbReference type="Pfam" id="PF14760"/>
    </source>
</evidence>
<dbReference type="InterPro" id="IPR029462">
    <property type="entry name" value="Rnk_N"/>
</dbReference>
<feature type="domain" description="Regulator of nucleoside diphosphate kinase N-terminal" evidence="2">
    <location>
        <begin position="15"/>
        <end position="54"/>
    </location>
</feature>
<dbReference type="SUPFAM" id="SSF54534">
    <property type="entry name" value="FKBP-like"/>
    <property type="match status" value="1"/>
</dbReference>
<dbReference type="NCBIfam" id="NF004396">
    <property type="entry name" value="PRK05753.1"/>
    <property type="match status" value="1"/>
</dbReference>
<dbReference type="PANTHER" id="PTHR30437">
    <property type="entry name" value="TRANSCRIPTION ELONGATION FACTOR GREA"/>
    <property type="match status" value="1"/>
</dbReference>
<sequence>MRSTQTLGRRGAKKPAIRISEVDYDLIANFAMSLETRSPELAQTLFDEIDRARICPAGKLPLDVVRLGSEVSYLDESTNLVRRVQLVMPSEADIEEGKVSILTPIGAGLIGLRAGQSIDWPGLDGKSRVLTILDVSQAP</sequence>
<dbReference type="PANTHER" id="PTHR30437:SF5">
    <property type="entry name" value="REGULATOR OF NUCLEOSIDE DIPHOSPHATE KINASE"/>
    <property type="match status" value="1"/>
</dbReference>
<keyword evidence="4" id="KW-1185">Reference proteome</keyword>
<dbReference type="InterPro" id="IPR001437">
    <property type="entry name" value="Tscrpt_elong_fac_GreA/B_C"/>
</dbReference>
<dbReference type="Gene3D" id="3.10.50.30">
    <property type="entry name" value="Transcription elongation factor, GreA/GreB, C-terminal domain"/>
    <property type="match status" value="1"/>
</dbReference>
<comment type="caution">
    <text evidence="3">The sequence shown here is derived from an EMBL/GenBank/DDBJ whole genome shotgun (WGS) entry which is preliminary data.</text>
</comment>
<dbReference type="Gene3D" id="1.10.286.20">
    <property type="match status" value="1"/>
</dbReference>
<dbReference type="Pfam" id="PF01272">
    <property type="entry name" value="GreA_GreB"/>
    <property type="match status" value="1"/>
</dbReference>
<dbReference type="Proteomes" id="UP001259572">
    <property type="component" value="Unassembled WGS sequence"/>
</dbReference>
<dbReference type="Pfam" id="PF14760">
    <property type="entry name" value="Rnk_N"/>
    <property type="match status" value="1"/>
</dbReference>
<reference evidence="3 4" key="1">
    <citation type="submission" date="2023-05" db="EMBL/GenBank/DDBJ databases">
        <authorList>
            <person name="Guo Y."/>
        </authorList>
    </citation>
    <scope>NUCLEOTIDE SEQUENCE [LARGE SCALE GENOMIC DNA]</scope>
    <source>
        <strain evidence="3 4">GR2756</strain>
    </source>
</reference>
<name>A0ABU3QCI7_9SPHN</name>